<dbReference type="InterPro" id="IPR007353">
    <property type="entry name" value="DUF421"/>
</dbReference>
<proteinExistence type="inferred from homology"/>
<evidence type="ECO:0000256" key="2">
    <source>
        <dbReference type="ARBA" id="ARBA00006448"/>
    </source>
</evidence>
<feature type="transmembrane region" description="Helical" evidence="8">
    <location>
        <begin position="68"/>
        <end position="90"/>
    </location>
</feature>
<dbReference type="PANTHER" id="PTHR34582">
    <property type="entry name" value="UPF0702 TRANSMEMBRANE PROTEIN YCAP"/>
    <property type="match status" value="1"/>
</dbReference>
<sequence length="183" mass="19722">MDSSMFFENWSALGRTLIIGVLAYSIVVVFLRISGKRTLSKWNAFDFIVTIALGSTLASIIISKDVALAQGALALGVLIALQFVITWLAVRVPWLRRLIKSEPALLLDRGRILHDALKRERVSESELRAAVRANGNVSMEDVEAVVLETDGTFSVIKSGGDGSRSALEGVAGAGPARAEQAER</sequence>
<comment type="caution">
    <text evidence="11">The sequence shown here is derived from an EMBL/GenBank/DDBJ whole genome shotgun (WGS) entry which is preliminary data.</text>
</comment>
<evidence type="ECO:0000256" key="7">
    <source>
        <dbReference type="SAM" id="MobiDB-lite"/>
    </source>
</evidence>
<feature type="domain" description="YetF-like N-terminal transmembrane" evidence="10">
    <location>
        <begin position="21"/>
        <end position="88"/>
    </location>
</feature>
<evidence type="ECO:0000313" key="11">
    <source>
        <dbReference type="EMBL" id="MFC0676416.1"/>
    </source>
</evidence>
<feature type="domain" description="YetF C-terminal" evidence="9">
    <location>
        <begin position="92"/>
        <end position="160"/>
    </location>
</feature>
<keyword evidence="3" id="KW-1003">Cell membrane</keyword>
<dbReference type="Pfam" id="PF04239">
    <property type="entry name" value="DUF421"/>
    <property type="match status" value="1"/>
</dbReference>
<keyword evidence="5 8" id="KW-1133">Transmembrane helix</keyword>
<evidence type="ECO:0000313" key="12">
    <source>
        <dbReference type="Proteomes" id="UP001589896"/>
    </source>
</evidence>
<dbReference type="EMBL" id="JBHLTG010000001">
    <property type="protein sequence ID" value="MFC0676416.1"/>
    <property type="molecule type" value="Genomic_DNA"/>
</dbReference>
<dbReference type="PANTHER" id="PTHR34582:SF6">
    <property type="entry name" value="UPF0702 TRANSMEMBRANE PROTEIN YCAP"/>
    <property type="match status" value="1"/>
</dbReference>
<dbReference type="RefSeq" id="WP_386664053.1">
    <property type="nucleotide sequence ID" value="NZ_JBHLTG010000001.1"/>
</dbReference>
<keyword evidence="4 8" id="KW-0812">Transmembrane</keyword>
<evidence type="ECO:0000259" key="9">
    <source>
        <dbReference type="Pfam" id="PF04239"/>
    </source>
</evidence>
<evidence type="ECO:0000256" key="5">
    <source>
        <dbReference type="ARBA" id="ARBA00022989"/>
    </source>
</evidence>
<dbReference type="Gene3D" id="3.30.240.20">
    <property type="entry name" value="bsu07140 like domains"/>
    <property type="match status" value="1"/>
</dbReference>
<evidence type="ECO:0000256" key="8">
    <source>
        <dbReference type="SAM" id="Phobius"/>
    </source>
</evidence>
<feature type="transmembrane region" description="Helical" evidence="8">
    <location>
        <begin position="12"/>
        <end position="31"/>
    </location>
</feature>
<dbReference type="Pfam" id="PF20730">
    <property type="entry name" value="YetF_N"/>
    <property type="match status" value="1"/>
</dbReference>
<keyword evidence="6 8" id="KW-0472">Membrane</keyword>
<keyword evidence="12" id="KW-1185">Reference proteome</keyword>
<dbReference type="Proteomes" id="UP001589896">
    <property type="component" value="Unassembled WGS sequence"/>
</dbReference>
<evidence type="ECO:0000259" key="10">
    <source>
        <dbReference type="Pfam" id="PF20730"/>
    </source>
</evidence>
<accession>A0ABV6RHF3</accession>
<evidence type="ECO:0000256" key="4">
    <source>
        <dbReference type="ARBA" id="ARBA00022692"/>
    </source>
</evidence>
<comment type="similarity">
    <text evidence="2">Belongs to the UPF0702 family.</text>
</comment>
<protein>
    <submittedName>
        <fullName evidence="11">DUF421 domain-containing protein</fullName>
    </submittedName>
</protein>
<feature type="region of interest" description="Disordered" evidence="7">
    <location>
        <begin position="158"/>
        <end position="183"/>
    </location>
</feature>
<dbReference type="InterPro" id="IPR048454">
    <property type="entry name" value="YetF_N"/>
</dbReference>
<gene>
    <name evidence="11" type="ORF">ACFFGH_00945</name>
</gene>
<name>A0ABV6RHF3_9GAMM</name>
<evidence type="ECO:0000256" key="6">
    <source>
        <dbReference type="ARBA" id="ARBA00023136"/>
    </source>
</evidence>
<evidence type="ECO:0000256" key="3">
    <source>
        <dbReference type="ARBA" id="ARBA00022475"/>
    </source>
</evidence>
<evidence type="ECO:0000256" key="1">
    <source>
        <dbReference type="ARBA" id="ARBA00004651"/>
    </source>
</evidence>
<reference evidence="11 12" key="1">
    <citation type="submission" date="2024-09" db="EMBL/GenBank/DDBJ databases">
        <authorList>
            <person name="Sun Q."/>
            <person name="Mori K."/>
        </authorList>
    </citation>
    <scope>NUCLEOTIDE SEQUENCE [LARGE SCALE GENOMIC DNA]</scope>
    <source>
        <strain evidence="11 12">KCTC 23076</strain>
    </source>
</reference>
<dbReference type="InterPro" id="IPR023090">
    <property type="entry name" value="UPF0702_alpha/beta_dom_sf"/>
</dbReference>
<organism evidence="11 12">
    <name type="scientific">Lysobacter korlensis</name>
    <dbReference type="NCBI Taxonomy" id="553636"/>
    <lineage>
        <taxon>Bacteria</taxon>
        <taxon>Pseudomonadati</taxon>
        <taxon>Pseudomonadota</taxon>
        <taxon>Gammaproteobacteria</taxon>
        <taxon>Lysobacterales</taxon>
        <taxon>Lysobacteraceae</taxon>
        <taxon>Lysobacter</taxon>
    </lineage>
</organism>
<feature type="transmembrane region" description="Helical" evidence="8">
    <location>
        <begin position="43"/>
        <end position="62"/>
    </location>
</feature>
<comment type="subcellular location">
    <subcellularLocation>
        <location evidence="1">Cell membrane</location>
        <topology evidence="1">Multi-pass membrane protein</topology>
    </subcellularLocation>
</comment>